<dbReference type="RefSeq" id="WP_197798797.1">
    <property type="nucleotide sequence ID" value="NZ_JBFKZN010000004.1"/>
</dbReference>
<organism evidence="1 2">
    <name type="scientific">Erwinia papayae</name>
    <dbReference type="NCBI Taxonomy" id="206499"/>
    <lineage>
        <taxon>Bacteria</taxon>
        <taxon>Pseudomonadati</taxon>
        <taxon>Pseudomonadota</taxon>
        <taxon>Gammaproteobacteria</taxon>
        <taxon>Enterobacterales</taxon>
        <taxon>Erwiniaceae</taxon>
        <taxon>Erwinia</taxon>
    </lineage>
</organism>
<comment type="caution">
    <text evidence="1">The sequence shown here is derived from an EMBL/GenBank/DDBJ whole genome shotgun (WGS) entry which is preliminary data.</text>
</comment>
<accession>A0ABV3N178</accession>
<gene>
    <name evidence="1" type="ORF">ABW286_10320</name>
</gene>
<dbReference type="Proteomes" id="UP001554567">
    <property type="component" value="Unassembled WGS sequence"/>
</dbReference>
<evidence type="ECO:0000313" key="1">
    <source>
        <dbReference type="EMBL" id="MEW5289568.1"/>
    </source>
</evidence>
<proteinExistence type="predicted"/>
<dbReference type="EMBL" id="JBFKZN010000004">
    <property type="protein sequence ID" value="MEW5289568.1"/>
    <property type="molecule type" value="Genomic_DNA"/>
</dbReference>
<keyword evidence="2" id="KW-1185">Reference proteome</keyword>
<sequence>MLENNELKIHLATAFSNLVSFIDHTNRNGACHDTSAIFYILSSELGFSPKLYIGEVRDPFTGAYFDHSWVEIDGNIYDAAIAYPLSGGVRVSGTIFNSIDQDTGEKTNLEFGFNSESGLDFIAYQVSQQTLDQYEAVTNSGIWDISSSQGINIGLDLDEFLLSLKYGNVMREII</sequence>
<reference evidence="1 2" key="1">
    <citation type="submission" date="2024-07" db="EMBL/GenBank/DDBJ databases">
        <authorList>
            <person name="Dulla G.F.J."/>
            <person name="Delorm J.G."/>
        </authorList>
    </citation>
    <scope>NUCLEOTIDE SEQUENCE [LARGE SCALE GENOMIC DNA]</scope>
    <source>
        <strain evidence="1 2">JGD 233</strain>
    </source>
</reference>
<evidence type="ECO:0000313" key="2">
    <source>
        <dbReference type="Proteomes" id="UP001554567"/>
    </source>
</evidence>
<name>A0ABV3N178_9GAMM</name>
<protein>
    <submittedName>
        <fullName evidence="1">Acetyltransferase</fullName>
    </submittedName>
</protein>